<evidence type="ECO:0000259" key="1">
    <source>
        <dbReference type="Pfam" id="PF01370"/>
    </source>
</evidence>
<dbReference type="Gene3D" id="3.40.50.720">
    <property type="entry name" value="NAD(P)-binding Rossmann-like Domain"/>
    <property type="match status" value="1"/>
</dbReference>
<dbReference type="SUPFAM" id="SSF51735">
    <property type="entry name" value="NAD(P)-binding Rossmann-fold domains"/>
    <property type="match status" value="1"/>
</dbReference>
<gene>
    <name evidence="2" type="ORF">B1A_06808</name>
</gene>
<organism evidence="2">
    <name type="scientific">mine drainage metagenome</name>
    <dbReference type="NCBI Taxonomy" id="410659"/>
    <lineage>
        <taxon>unclassified sequences</taxon>
        <taxon>metagenomes</taxon>
        <taxon>ecological metagenomes</taxon>
    </lineage>
</organism>
<dbReference type="Pfam" id="PF01370">
    <property type="entry name" value="Epimerase"/>
    <property type="match status" value="1"/>
</dbReference>
<sequence>MLVRALLHRGHEVRVIDNLSSGQRSDLPDPVSEPCLSILQADLREPKTWESQFDGAEAVWHLAANRDIRLGTSRPEIDLEQGTIASFHVI</sequence>
<reference evidence="2" key="1">
    <citation type="submission" date="2013-08" db="EMBL/GenBank/DDBJ databases">
        <authorList>
            <person name="Mendez C."/>
            <person name="Richter M."/>
            <person name="Ferrer M."/>
            <person name="Sanchez J."/>
        </authorList>
    </citation>
    <scope>NUCLEOTIDE SEQUENCE</scope>
</reference>
<comment type="caution">
    <text evidence="2">The sequence shown here is derived from an EMBL/GenBank/DDBJ whole genome shotgun (WGS) entry which is preliminary data.</text>
</comment>
<dbReference type="AlphaFoldDB" id="T1BMA6"/>
<name>T1BMA6_9ZZZZ</name>
<reference evidence="2" key="2">
    <citation type="journal article" date="2014" name="ISME J.">
        <title>Microbial stratification in low pH oxic and suboxic macroscopic growths along an acid mine drainage.</title>
        <authorList>
            <person name="Mendez-Garcia C."/>
            <person name="Mesa V."/>
            <person name="Sprenger R.R."/>
            <person name="Richter M."/>
            <person name="Diez M.S."/>
            <person name="Solano J."/>
            <person name="Bargiela R."/>
            <person name="Golyshina O.V."/>
            <person name="Manteca A."/>
            <person name="Ramos J.L."/>
            <person name="Gallego J.R."/>
            <person name="Llorente I."/>
            <person name="Martins Dos Santos V.A."/>
            <person name="Jensen O.N."/>
            <person name="Pelaez A.I."/>
            <person name="Sanchez J."/>
            <person name="Ferrer M."/>
        </authorList>
    </citation>
    <scope>NUCLEOTIDE SEQUENCE</scope>
</reference>
<dbReference type="InterPro" id="IPR036291">
    <property type="entry name" value="NAD(P)-bd_dom_sf"/>
</dbReference>
<evidence type="ECO:0000313" key="2">
    <source>
        <dbReference type="EMBL" id="EQD69628.1"/>
    </source>
</evidence>
<dbReference type="InterPro" id="IPR001509">
    <property type="entry name" value="Epimerase_deHydtase"/>
</dbReference>
<feature type="non-terminal residue" evidence="2">
    <location>
        <position position="90"/>
    </location>
</feature>
<feature type="domain" description="NAD-dependent epimerase/dehydratase" evidence="1">
    <location>
        <begin position="2"/>
        <end position="83"/>
    </location>
</feature>
<accession>T1BMA6</accession>
<protein>
    <submittedName>
        <fullName evidence="2">NAD-dependent epimerase/dehydratase</fullName>
    </submittedName>
</protein>
<proteinExistence type="predicted"/>
<dbReference type="EMBL" id="AUZX01004929">
    <property type="protein sequence ID" value="EQD69628.1"/>
    <property type="molecule type" value="Genomic_DNA"/>
</dbReference>